<evidence type="ECO:0000313" key="2">
    <source>
        <dbReference type="EMBL" id="KMW60589.1"/>
    </source>
</evidence>
<keyword evidence="3" id="KW-1185">Reference proteome</keyword>
<evidence type="ECO:0000313" key="3">
    <source>
        <dbReference type="Proteomes" id="UP000037178"/>
    </source>
</evidence>
<feature type="transmembrane region" description="Helical" evidence="1">
    <location>
        <begin position="7"/>
        <end position="25"/>
    </location>
</feature>
<dbReference type="PATRIC" id="fig|1675527.3.peg.809"/>
<dbReference type="AlphaFoldDB" id="A0A0J9EFW6"/>
<sequence>MAVSRRSFLRFGLVAGVGAAGAWIWSRSIEAELRSILRRNFASRIADAEGSTAFIDDFARLWRGRTSLHNQSYRPRFWATAVWSQKAQREREAFEANVLAHYLRATNVIRADETDQDLIYLGMPNPYESPCSNPISSEWL</sequence>
<keyword evidence="1" id="KW-0812">Transmembrane</keyword>
<dbReference type="RefSeq" id="WP_049641652.1">
    <property type="nucleotide sequence ID" value="NZ_LFTY01000001.1"/>
</dbReference>
<keyword evidence="1" id="KW-1133">Transmembrane helix</keyword>
<proteinExistence type="predicted"/>
<gene>
    <name evidence="2" type="ORF">AIOL_000751</name>
</gene>
<dbReference type="Proteomes" id="UP000037178">
    <property type="component" value="Unassembled WGS sequence"/>
</dbReference>
<dbReference type="OrthoDB" id="6886737at2"/>
<accession>A0A0J9EFW6</accession>
<name>A0A0J9EFW6_9RHOB</name>
<organism evidence="2 3">
    <name type="scientific">Candidatus Rhodobacter oscarellae</name>
    <dbReference type="NCBI Taxonomy" id="1675527"/>
    <lineage>
        <taxon>Bacteria</taxon>
        <taxon>Pseudomonadati</taxon>
        <taxon>Pseudomonadota</taxon>
        <taxon>Alphaproteobacteria</taxon>
        <taxon>Rhodobacterales</taxon>
        <taxon>Rhodobacter group</taxon>
        <taxon>Rhodobacter</taxon>
    </lineage>
</organism>
<protein>
    <submittedName>
        <fullName evidence="2">Uncharacterized protein</fullName>
    </submittedName>
</protein>
<dbReference type="PROSITE" id="PS51318">
    <property type="entry name" value="TAT"/>
    <property type="match status" value="1"/>
</dbReference>
<comment type="caution">
    <text evidence="2">The sequence shown here is derived from an EMBL/GenBank/DDBJ whole genome shotgun (WGS) entry which is preliminary data.</text>
</comment>
<dbReference type="EMBL" id="LFTY01000001">
    <property type="protein sequence ID" value="KMW60589.1"/>
    <property type="molecule type" value="Genomic_DNA"/>
</dbReference>
<keyword evidence="1" id="KW-0472">Membrane</keyword>
<evidence type="ECO:0000256" key="1">
    <source>
        <dbReference type="SAM" id="Phobius"/>
    </source>
</evidence>
<dbReference type="STRING" id="1675527.AIOL_000751"/>
<reference evidence="2 3" key="1">
    <citation type="submission" date="2015-06" db="EMBL/GenBank/DDBJ databases">
        <title>Draft genome sequence of an Alphaproteobacteria species associated to the Mediterranean sponge Oscarella lobularis.</title>
        <authorList>
            <person name="Jourda C."/>
            <person name="Santini S."/>
            <person name="Claverie J.-M."/>
        </authorList>
    </citation>
    <scope>NUCLEOTIDE SEQUENCE [LARGE SCALE GENOMIC DNA]</scope>
    <source>
        <strain evidence="2">IGS</strain>
    </source>
</reference>
<dbReference type="InterPro" id="IPR006311">
    <property type="entry name" value="TAT_signal"/>
</dbReference>